<dbReference type="Proteomes" id="UP000233781">
    <property type="component" value="Unassembled WGS sequence"/>
</dbReference>
<accession>A0A2N3YIG0</accession>
<dbReference type="OrthoDB" id="4565789at2"/>
<reference evidence="1 2" key="1">
    <citation type="submission" date="2017-12" db="EMBL/GenBank/DDBJ databases">
        <title>Sequencing the genomes of 1000 Actinobacteria strains.</title>
        <authorList>
            <person name="Klenk H.-P."/>
        </authorList>
    </citation>
    <scope>NUCLEOTIDE SEQUENCE [LARGE SCALE GENOMIC DNA]</scope>
    <source>
        <strain evidence="1 2">DSM 12806</strain>
    </source>
</reference>
<dbReference type="RefSeq" id="WP_101395148.1">
    <property type="nucleotide sequence ID" value="NZ_PJNE01000001.1"/>
</dbReference>
<dbReference type="EMBL" id="PJNE01000001">
    <property type="protein sequence ID" value="PKW26608.1"/>
    <property type="molecule type" value="Genomic_DNA"/>
</dbReference>
<organism evidence="1 2">
    <name type="scientific">Phycicoccus duodecadis</name>
    <dbReference type="NCBI Taxonomy" id="173053"/>
    <lineage>
        <taxon>Bacteria</taxon>
        <taxon>Bacillati</taxon>
        <taxon>Actinomycetota</taxon>
        <taxon>Actinomycetes</taxon>
        <taxon>Micrococcales</taxon>
        <taxon>Intrasporangiaceae</taxon>
        <taxon>Phycicoccus</taxon>
    </lineage>
</organism>
<keyword evidence="2" id="KW-1185">Reference proteome</keyword>
<gene>
    <name evidence="1" type="ORF">ATL31_1422</name>
</gene>
<evidence type="ECO:0000313" key="1">
    <source>
        <dbReference type="EMBL" id="PKW26608.1"/>
    </source>
</evidence>
<protein>
    <submittedName>
        <fullName evidence="1">Uncharacterized protein</fullName>
    </submittedName>
</protein>
<sequence length="180" mass="18396">MTRWKPAALVLALVVLFGAGWVVATTTHGEGASAAPVAPRTARTALPGLVPAASADPGLISLASLHPAPGTVARAPGPFDDRFRLDGARLDGRSVRGTVTVTSDVSDLLELEVVAGFYDAEGRLLGTGRFVEHHEEGAGDEPHAAGGRPSEARAVSIPVPADLQGREVSAALGVTVLVNE</sequence>
<name>A0A2N3YIG0_9MICO</name>
<comment type="caution">
    <text evidence="1">The sequence shown here is derived from an EMBL/GenBank/DDBJ whole genome shotgun (WGS) entry which is preliminary data.</text>
</comment>
<dbReference type="AlphaFoldDB" id="A0A2N3YIG0"/>
<proteinExistence type="predicted"/>
<evidence type="ECO:0000313" key="2">
    <source>
        <dbReference type="Proteomes" id="UP000233781"/>
    </source>
</evidence>